<comment type="caution">
    <text evidence="2">The sequence shown here is derived from an EMBL/GenBank/DDBJ whole genome shotgun (WGS) entry which is preliminary data.</text>
</comment>
<gene>
    <name evidence="2" type="ORF">Q5741_13295</name>
</gene>
<keyword evidence="3" id="KW-1185">Reference proteome</keyword>
<dbReference type="InterPro" id="IPR002121">
    <property type="entry name" value="HRDC_dom"/>
</dbReference>
<name>A0ABT9CDP2_9BACL</name>
<dbReference type="RefSeq" id="WP_305024593.1">
    <property type="nucleotide sequence ID" value="NZ_JAUQTB010000007.1"/>
</dbReference>
<dbReference type="InterPro" id="IPR044876">
    <property type="entry name" value="HRDC_dom_sf"/>
</dbReference>
<dbReference type="PROSITE" id="PS50967">
    <property type="entry name" value="HRDC"/>
    <property type="match status" value="1"/>
</dbReference>
<evidence type="ECO:0000313" key="2">
    <source>
        <dbReference type="EMBL" id="MDO7907382.1"/>
    </source>
</evidence>
<reference evidence="2 3" key="1">
    <citation type="submission" date="2023-07" db="EMBL/GenBank/DDBJ databases">
        <title>Paenibacillus sp. JX-17 nov. isolated from soil.</title>
        <authorList>
            <person name="Wan Y."/>
            <person name="Liu B."/>
        </authorList>
    </citation>
    <scope>NUCLEOTIDE SEQUENCE [LARGE SCALE GENOMIC DNA]</scope>
    <source>
        <strain evidence="2 3">JX-17</strain>
    </source>
</reference>
<evidence type="ECO:0000259" key="1">
    <source>
        <dbReference type="PROSITE" id="PS50967"/>
    </source>
</evidence>
<dbReference type="InterPro" id="IPR010997">
    <property type="entry name" value="HRDC-like_sf"/>
</dbReference>
<dbReference type="Proteomes" id="UP001240171">
    <property type="component" value="Unassembled WGS sequence"/>
</dbReference>
<dbReference type="SUPFAM" id="SSF47819">
    <property type="entry name" value="HRDC-like"/>
    <property type="match status" value="1"/>
</dbReference>
<dbReference type="Gene3D" id="1.10.150.80">
    <property type="entry name" value="HRDC domain"/>
    <property type="match status" value="1"/>
</dbReference>
<organism evidence="2 3">
    <name type="scientific">Paenibacillus lacisoli</name>
    <dbReference type="NCBI Taxonomy" id="3064525"/>
    <lineage>
        <taxon>Bacteria</taxon>
        <taxon>Bacillati</taxon>
        <taxon>Bacillota</taxon>
        <taxon>Bacilli</taxon>
        <taxon>Bacillales</taxon>
        <taxon>Paenibacillaceae</taxon>
        <taxon>Paenibacillus</taxon>
    </lineage>
</organism>
<protein>
    <submittedName>
        <fullName evidence="2">HRDC domain-containing protein</fullName>
    </submittedName>
</protein>
<evidence type="ECO:0000313" key="3">
    <source>
        <dbReference type="Proteomes" id="UP001240171"/>
    </source>
</evidence>
<dbReference type="Pfam" id="PF00570">
    <property type="entry name" value="HRDC"/>
    <property type="match status" value="1"/>
</dbReference>
<proteinExistence type="predicted"/>
<dbReference type="EMBL" id="JAUQTB010000007">
    <property type="protein sequence ID" value="MDO7907382.1"/>
    <property type="molecule type" value="Genomic_DNA"/>
</dbReference>
<sequence length="339" mass="39619">MQIVFMNCLSRTVSSGRVETAQVWIGEEEGTWSLGWNMEAAEMDDSAQLAEEHWCEGGSWNELLFIYRHKLAEKLTEGYRPLIDGFLHEGLEQRSRNQTVQRLHCYSDLHPHDEVYTELTAWRRRKAASIHKAPYLVASNRLLRLLSVFLPQTVEELLQLPGMGNHKASVYGEELLTITSAVERNHSFPLDWVEERLGEEEYQQWNFRQQEQKYKQDLERFRQREIVLHGMERGLNLDDISSESGVVRRELVEMLEQIEKEGGNTDPLLERELTAVPEQELLAIWSAYDELGDTFLKPVMQRVYGEESHVSGGLDERYERLRLVRIRYRRREEAKADAG</sequence>
<feature type="domain" description="HRDC" evidence="1">
    <location>
        <begin position="109"/>
        <end position="189"/>
    </location>
</feature>
<accession>A0ABT9CDP2</accession>
<dbReference type="SMART" id="SM00341">
    <property type="entry name" value="HRDC"/>
    <property type="match status" value="1"/>
</dbReference>